<feature type="transmembrane region" description="Helical" evidence="9">
    <location>
        <begin position="41"/>
        <end position="58"/>
    </location>
</feature>
<feature type="domain" description="ABC transporter" evidence="10">
    <location>
        <begin position="693"/>
        <end position="928"/>
    </location>
</feature>
<feature type="domain" description="ABC transporter" evidence="10">
    <location>
        <begin position="1324"/>
        <end position="1557"/>
    </location>
</feature>
<dbReference type="Gene3D" id="3.40.50.300">
    <property type="entry name" value="P-loop containing nucleotide triphosphate hydrolases"/>
    <property type="match status" value="2"/>
</dbReference>
<protein>
    <recommendedName>
        <fullName evidence="14">Multidrug resistance-associated protein 7</fullName>
    </recommendedName>
</protein>
<dbReference type="Proteomes" id="UP001148838">
    <property type="component" value="Unassembled WGS sequence"/>
</dbReference>
<dbReference type="CDD" id="cd18605">
    <property type="entry name" value="ABC_6TM_MRP7_D2_like"/>
    <property type="match status" value="1"/>
</dbReference>
<keyword evidence="6 9" id="KW-1133">Transmembrane helix</keyword>
<keyword evidence="7 9" id="KW-0472">Membrane</keyword>
<dbReference type="Pfam" id="PF00664">
    <property type="entry name" value="ABC_membrane"/>
    <property type="match status" value="2"/>
</dbReference>
<evidence type="ECO:0000256" key="8">
    <source>
        <dbReference type="SAM" id="MobiDB-lite"/>
    </source>
</evidence>
<feature type="transmembrane region" description="Helical" evidence="9">
    <location>
        <begin position="608"/>
        <end position="630"/>
    </location>
</feature>
<evidence type="ECO:0000259" key="11">
    <source>
        <dbReference type="PROSITE" id="PS50929"/>
    </source>
</evidence>
<evidence type="ECO:0000256" key="2">
    <source>
        <dbReference type="ARBA" id="ARBA00022448"/>
    </source>
</evidence>
<dbReference type="CDD" id="cd18598">
    <property type="entry name" value="ABC_6TM_MRP7_D1_like"/>
    <property type="match status" value="1"/>
</dbReference>
<feature type="transmembrane region" description="Helical" evidence="9">
    <location>
        <begin position="980"/>
        <end position="999"/>
    </location>
</feature>
<dbReference type="EMBL" id="JAJSOF020000005">
    <property type="protein sequence ID" value="KAJ4447014.1"/>
    <property type="molecule type" value="Genomic_DNA"/>
</dbReference>
<dbReference type="Gene3D" id="1.20.1560.10">
    <property type="entry name" value="ABC transporter type 1, transmembrane domain"/>
    <property type="match status" value="2"/>
</dbReference>
<reference evidence="12 13" key="1">
    <citation type="journal article" date="2022" name="Allergy">
        <title>Genome assembly and annotation of Periplaneta americana reveal a comprehensive cockroach allergen profile.</title>
        <authorList>
            <person name="Wang L."/>
            <person name="Xiong Q."/>
            <person name="Saelim N."/>
            <person name="Wang L."/>
            <person name="Nong W."/>
            <person name="Wan A.T."/>
            <person name="Shi M."/>
            <person name="Liu X."/>
            <person name="Cao Q."/>
            <person name="Hui J.H.L."/>
            <person name="Sookrung N."/>
            <person name="Leung T.F."/>
            <person name="Tungtrongchitr A."/>
            <person name="Tsui S.K.W."/>
        </authorList>
    </citation>
    <scope>NUCLEOTIDE SEQUENCE [LARGE SCALE GENOMIC DNA]</scope>
    <source>
        <strain evidence="12">PWHHKU_190912</strain>
    </source>
</reference>
<feature type="transmembrane region" description="Helical" evidence="9">
    <location>
        <begin position="1260"/>
        <end position="1283"/>
    </location>
</feature>
<dbReference type="InterPro" id="IPR011527">
    <property type="entry name" value="ABC1_TM_dom"/>
</dbReference>
<feature type="transmembrane region" description="Helical" evidence="9">
    <location>
        <begin position="78"/>
        <end position="97"/>
    </location>
</feature>
<evidence type="ECO:0000259" key="10">
    <source>
        <dbReference type="PROSITE" id="PS50893"/>
    </source>
</evidence>
<dbReference type="InterPro" id="IPR003593">
    <property type="entry name" value="AAA+_ATPase"/>
</dbReference>
<dbReference type="InterPro" id="IPR050173">
    <property type="entry name" value="ABC_transporter_C-like"/>
</dbReference>
<evidence type="ECO:0000313" key="13">
    <source>
        <dbReference type="Proteomes" id="UP001148838"/>
    </source>
</evidence>
<sequence length="1561" mass="173810">MSASDMDWSHWDWTEMCGPGGLMLWSAKTHDLGICFQELCLQTPVFILMATISAFYCGKQSNWVVRSRKQLQVLTLRATVVVLLAAATIARVCSSIVYCPGSLLPVDYLLAGIEGLAWLVHLGFILALRHRLGISLRGPVSVRVIWTLSFVLSAVSLRSYILLRHNVSVPTLLKSAYLSYGFSIASLILQCLYLLTLLPSERSWDVGTYEGFHQRMQNSESQSLLGSPRLGTYSRFSEERDPHYLGTAMENAPFCSKLLFHWVTPLMEKGAKQKLENSEDLYDLPLNLTPAYLCSQLEMAMIQSSKMKKSHHDSGGSENTNGAVHTERELPDVTWRGAGIRRPVSLLRALHSCFGVQFYSVGILKLLSDCAGFMGPLLLNKLVTFIETKSEALHEGYLYAAGLFAVTLIGALCNTHFSFLMQEVGLKIRGALVTTVYRKTLTLSNTVLSKFSIGEIVNFMSTDTDRIVNSCPSFHAFWSIPFQIGVSFYLLYLQVGVAFVAGVAFTIILIPINKFIASKIGELSTKLMSQKDERVKVMAEILRGIRVIKFHVWEDHFIEKIGNLRELELKYLRGRKYLDALCVYFWATTPVLISIFTFVTYVCLGNKLTAATVFTSVALLNMLIGPLNAFPWVLNGLTEAWVSIKRLQRLLELPDMDLANYYTPMPDDNSELAVFVKNGSFRYGLDAEENQVTETQNKNEESESVQAPIKFLLTNITFTITKGQFIGVMGSVGSGKSSLLSALLAELDRESGVIALSDLDKGYGYVTQQPWLQRGTLRDNILFGKSFEHGRYNILYVFTRSVVEACCLVDDFNTLPGGDMVGVGEGGVTLSGGQKARVALARAVYQDKNIYFLDDIMSAVDVNVARHIFHKCINGILRSKTRILCTHHVQYLLSADNILVMENGKITQQGKPTDVLSDYDDYLSPSEFDVGEPSSSHKENSRRTRSDGDLDSLSGDSILEEELREVGTVQLSVYTSYLKAVGYLLAATILLSMFLMQSSRNLTDWWLSYWVSHGGSPVPHNETNTSVFIYETFSNTSDDSHISYYLTVYGVFAGLNSVFTLFRAFLFAYGGIHAATNMHKQVLKTIIKATVTFFDVSPLGRILNRFSSDTYTVDDTLPFIMNILLAQFFGLIGTVIITIYGLPWLVLVLAPLVPVYHWLQDLYRLTSRELKRLSSVTLSPVYSHFNETLLGLSTIRSFRAVPRFKRENEENVEANQKCQYASQAAGQWLGLRLQLIGVAMVTGIGVISVLQHQFNVADPGLIGLAISYALAVTGLLSGVVNAFTETEREMIAVERVCQYIDQVQSEKSREIIAPPYAWPSQGVVTFNSVVLKYREHLAPSLKELSFTTRPAEKIGVVGRTGAGKSSLFMALFRLVELNGGEILIDTVNIAHIGLTSLRSRIAIIPQEPFLFCGTVRENIDPLGEYRDTELTGALQRCHLATAVNRLGGLGAQVGHGGHNLSVGQRQLLCLVRAVLHNAKILCIDEATANVDAETDRHIQRTLRTSFQKSTVITIAHRVRTVMDSDRVLVMGDGQILEFDCPDTLLQDKESHFYKLAHQEFQ</sequence>
<keyword evidence="2" id="KW-0813">Transport</keyword>
<feature type="transmembrane region" description="Helical" evidence="9">
    <location>
        <begin position="109"/>
        <end position="128"/>
    </location>
</feature>
<dbReference type="PANTHER" id="PTHR24223:SF330">
    <property type="entry name" value="ATP-BINDING CASSETTE SUB-FAMILY C MEMBER 10"/>
    <property type="match status" value="1"/>
</dbReference>
<feature type="transmembrane region" description="Helical" evidence="9">
    <location>
        <begin position="1235"/>
        <end position="1254"/>
    </location>
</feature>
<keyword evidence="3 9" id="KW-0812">Transmembrane</keyword>
<dbReference type="InterPro" id="IPR017871">
    <property type="entry name" value="ABC_transporter-like_CS"/>
</dbReference>
<feature type="transmembrane region" description="Helical" evidence="9">
    <location>
        <begin position="397"/>
        <end position="417"/>
    </location>
</feature>
<dbReference type="PROSITE" id="PS50893">
    <property type="entry name" value="ABC_TRANSPORTER_2"/>
    <property type="match status" value="2"/>
</dbReference>
<feature type="transmembrane region" description="Helical" evidence="9">
    <location>
        <begin position="175"/>
        <end position="195"/>
    </location>
</feature>
<feature type="transmembrane region" description="Helical" evidence="9">
    <location>
        <begin position="577"/>
        <end position="602"/>
    </location>
</feature>
<dbReference type="PROSITE" id="PS50929">
    <property type="entry name" value="ABC_TM1F"/>
    <property type="match status" value="2"/>
</dbReference>
<evidence type="ECO:0000256" key="5">
    <source>
        <dbReference type="ARBA" id="ARBA00022840"/>
    </source>
</evidence>
<accession>A0ABQ8TKL6</accession>
<feature type="compositionally biased region" description="Basic and acidic residues" evidence="8">
    <location>
        <begin position="935"/>
        <end position="948"/>
    </location>
</feature>
<evidence type="ECO:0000256" key="4">
    <source>
        <dbReference type="ARBA" id="ARBA00022741"/>
    </source>
</evidence>
<organism evidence="12 13">
    <name type="scientific">Periplaneta americana</name>
    <name type="common">American cockroach</name>
    <name type="synonym">Blatta americana</name>
    <dbReference type="NCBI Taxonomy" id="6978"/>
    <lineage>
        <taxon>Eukaryota</taxon>
        <taxon>Metazoa</taxon>
        <taxon>Ecdysozoa</taxon>
        <taxon>Arthropoda</taxon>
        <taxon>Hexapoda</taxon>
        <taxon>Insecta</taxon>
        <taxon>Pterygota</taxon>
        <taxon>Neoptera</taxon>
        <taxon>Polyneoptera</taxon>
        <taxon>Dictyoptera</taxon>
        <taxon>Blattodea</taxon>
        <taxon>Blattoidea</taxon>
        <taxon>Blattidae</taxon>
        <taxon>Blattinae</taxon>
        <taxon>Periplaneta</taxon>
    </lineage>
</organism>
<dbReference type="InterPro" id="IPR027417">
    <property type="entry name" value="P-loop_NTPase"/>
</dbReference>
<feature type="region of interest" description="Disordered" evidence="8">
    <location>
        <begin position="307"/>
        <end position="326"/>
    </location>
</feature>
<evidence type="ECO:0000256" key="6">
    <source>
        <dbReference type="ARBA" id="ARBA00022989"/>
    </source>
</evidence>
<feature type="domain" description="ABC transmembrane type-1" evidence="11">
    <location>
        <begin position="987"/>
        <end position="1288"/>
    </location>
</feature>
<evidence type="ECO:0000256" key="9">
    <source>
        <dbReference type="SAM" id="Phobius"/>
    </source>
</evidence>
<gene>
    <name evidence="12" type="ORF">ANN_09002</name>
</gene>
<dbReference type="CDD" id="cd03244">
    <property type="entry name" value="ABCC_MRP_domain2"/>
    <property type="match status" value="1"/>
</dbReference>
<feature type="transmembrane region" description="Helical" evidence="9">
    <location>
        <begin position="140"/>
        <end position="163"/>
    </location>
</feature>
<dbReference type="SUPFAM" id="SSF52540">
    <property type="entry name" value="P-loop containing nucleoside triphosphate hydrolases"/>
    <property type="match status" value="2"/>
</dbReference>
<keyword evidence="4" id="KW-0547">Nucleotide-binding</keyword>
<evidence type="ECO:0000256" key="7">
    <source>
        <dbReference type="ARBA" id="ARBA00023136"/>
    </source>
</evidence>
<dbReference type="SMART" id="SM00382">
    <property type="entry name" value="AAA"/>
    <property type="match status" value="2"/>
</dbReference>
<name>A0ABQ8TKL6_PERAM</name>
<evidence type="ECO:0000256" key="3">
    <source>
        <dbReference type="ARBA" id="ARBA00022692"/>
    </source>
</evidence>
<keyword evidence="5" id="KW-0067">ATP-binding</keyword>
<feature type="domain" description="ABC transmembrane type-1" evidence="11">
    <location>
        <begin position="361"/>
        <end position="639"/>
    </location>
</feature>
<dbReference type="PANTHER" id="PTHR24223">
    <property type="entry name" value="ATP-BINDING CASSETTE SUB-FAMILY C"/>
    <property type="match status" value="1"/>
</dbReference>
<dbReference type="InterPro" id="IPR036640">
    <property type="entry name" value="ABC1_TM_sf"/>
</dbReference>
<feature type="transmembrane region" description="Helical" evidence="9">
    <location>
        <begin position="489"/>
        <end position="510"/>
    </location>
</feature>
<comment type="subcellular location">
    <subcellularLocation>
        <location evidence="1">Membrane</location>
    </subcellularLocation>
</comment>
<feature type="transmembrane region" description="Helical" evidence="9">
    <location>
        <begin position="1042"/>
        <end position="1066"/>
    </location>
</feature>
<evidence type="ECO:0000256" key="1">
    <source>
        <dbReference type="ARBA" id="ARBA00004370"/>
    </source>
</evidence>
<feature type="region of interest" description="Disordered" evidence="8">
    <location>
        <begin position="926"/>
        <end position="953"/>
    </location>
</feature>
<dbReference type="InterPro" id="IPR003439">
    <property type="entry name" value="ABC_transporter-like_ATP-bd"/>
</dbReference>
<evidence type="ECO:0000313" key="12">
    <source>
        <dbReference type="EMBL" id="KAJ4447014.1"/>
    </source>
</evidence>
<dbReference type="SUPFAM" id="SSF90123">
    <property type="entry name" value="ABC transporter transmembrane region"/>
    <property type="match status" value="2"/>
</dbReference>
<keyword evidence="13" id="KW-1185">Reference proteome</keyword>
<evidence type="ECO:0008006" key="14">
    <source>
        <dbReference type="Google" id="ProtNLM"/>
    </source>
</evidence>
<feature type="transmembrane region" description="Helical" evidence="9">
    <location>
        <begin position="1123"/>
        <end position="1156"/>
    </location>
</feature>
<dbReference type="Pfam" id="PF00005">
    <property type="entry name" value="ABC_tran"/>
    <property type="match status" value="2"/>
</dbReference>
<proteinExistence type="predicted"/>
<dbReference type="CDD" id="cd03250">
    <property type="entry name" value="ABCC_MRP_domain1"/>
    <property type="match status" value="1"/>
</dbReference>
<comment type="caution">
    <text evidence="12">The sequence shown here is derived from an EMBL/GenBank/DDBJ whole genome shotgun (WGS) entry which is preliminary data.</text>
</comment>
<dbReference type="PROSITE" id="PS00211">
    <property type="entry name" value="ABC_TRANSPORTER_1"/>
    <property type="match status" value="2"/>
</dbReference>